<dbReference type="AlphaFoldDB" id="A0AAP0JC28"/>
<keyword evidence="3" id="KW-0862">Zinc</keyword>
<accession>A0AAP0JC28</accession>
<keyword evidence="1" id="KW-0479">Metal-binding</keyword>
<dbReference type="InterPro" id="IPR013083">
    <property type="entry name" value="Znf_RING/FYVE/PHD"/>
</dbReference>
<dbReference type="GO" id="GO:0016567">
    <property type="term" value="P:protein ubiquitination"/>
    <property type="evidence" value="ECO:0007669"/>
    <property type="project" value="TreeGrafter"/>
</dbReference>
<dbReference type="Proteomes" id="UP001417504">
    <property type="component" value="Unassembled WGS sequence"/>
</dbReference>
<keyword evidence="7" id="KW-1185">Reference proteome</keyword>
<dbReference type="SMART" id="SM00744">
    <property type="entry name" value="RINGv"/>
    <property type="match status" value="1"/>
</dbReference>
<dbReference type="SUPFAM" id="SSF57850">
    <property type="entry name" value="RING/U-box"/>
    <property type="match status" value="1"/>
</dbReference>
<reference evidence="6 7" key="1">
    <citation type="submission" date="2024-01" db="EMBL/GenBank/DDBJ databases">
        <title>Genome assemblies of Stephania.</title>
        <authorList>
            <person name="Yang L."/>
        </authorList>
    </citation>
    <scope>NUCLEOTIDE SEQUENCE [LARGE SCALE GENOMIC DNA]</scope>
    <source>
        <strain evidence="6">QJT</strain>
        <tissue evidence="6">Leaf</tissue>
    </source>
</reference>
<dbReference type="InterPro" id="IPR001841">
    <property type="entry name" value="Znf_RING"/>
</dbReference>
<dbReference type="InterPro" id="IPR011016">
    <property type="entry name" value="Znf_RING-CH"/>
</dbReference>
<dbReference type="GO" id="GO:0008270">
    <property type="term" value="F:zinc ion binding"/>
    <property type="evidence" value="ECO:0007669"/>
    <property type="project" value="UniProtKB-KW"/>
</dbReference>
<sequence length="263" mass="30297">MDPSYDPNHYSVAEFKLALLTIEHNSHRLLFVRLPKHEKEDAEFQLEFSCHHLHRYYVNPNYSRERTVPDCENSAIIRHSVKIDPYNPTVDCPNPLEKAVLEAFVKLQVIDSTNDWDNAIRYEISSVVGEAKRLADHELEKGRKKMGMEVKIMLWVDYVYDEEANMQLAAAMLESTEEASLGFVPASRDSVDNLEKMKLNLDVFGRHDDYSCRICLEDMDIGSEVIRLPCSHVFHSGCIDEWLGTNHICPLCRFELPVSICHA</sequence>
<dbReference type="SMART" id="SM00184">
    <property type="entry name" value="RING"/>
    <property type="match status" value="1"/>
</dbReference>
<dbReference type="Gene3D" id="3.30.40.10">
    <property type="entry name" value="Zinc/RING finger domain, C3HC4 (zinc finger)"/>
    <property type="match status" value="1"/>
</dbReference>
<name>A0AAP0JC28_9MAGN</name>
<dbReference type="PROSITE" id="PS50089">
    <property type="entry name" value="ZF_RING_2"/>
    <property type="match status" value="1"/>
</dbReference>
<dbReference type="EMBL" id="JBBNAE010000004">
    <property type="protein sequence ID" value="KAK9130760.1"/>
    <property type="molecule type" value="Genomic_DNA"/>
</dbReference>
<evidence type="ECO:0000256" key="3">
    <source>
        <dbReference type="ARBA" id="ARBA00022833"/>
    </source>
</evidence>
<proteinExistence type="predicted"/>
<gene>
    <name evidence="6" type="ORF">Sjap_011247</name>
</gene>
<dbReference type="Pfam" id="PF13639">
    <property type="entry name" value="zf-RING_2"/>
    <property type="match status" value="1"/>
</dbReference>
<comment type="caution">
    <text evidence="6">The sequence shown here is derived from an EMBL/GenBank/DDBJ whole genome shotgun (WGS) entry which is preliminary data.</text>
</comment>
<protein>
    <recommendedName>
        <fullName evidence="5">RING-type domain-containing protein</fullName>
    </recommendedName>
</protein>
<feature type="domain" description="RING-type" evidence="5">
    <location>
        <begin position="212"/>
        <end position="253"/>
    </location>
</feature>
<dbReference type="PANTHER" id="PTHR15710:SF243">
    <property type="entry name" value="E3 UBIQUITIN-PROTEIN LIGASE PRAJA-2 ISOFORM X1"/>
    <property type="match status" value="1"/>
</dbReference>
<evidence type="ECO:0000259" key="5">
    <source>
        <dbReference type="PROSITE" id="PS50089"/>
    </source>
</evidence>
<evidence type="ECO:0000313" key="7">
    <source>
        <dbReference type="Proteomes" id="UP001417504"/>
    </source>
</evidence>
<dbReference type="GO" id="GO:0061630">
    <property type="term" value="F:ubiquitin protein ligase activity"/>
    <property type="evidence" value="ECO:0007669"/>
    <property type="project" value="TreeGrafter"/>
</dbReference>
<evidence type="ECO:0000256" key="1">
    <source>
        <dbReference type="ARBA" id="ARBA00022723"/>
    </source>
</evidence>
<dbReference type="GO" id="GO:0005737">
    <property type="term" value="C:cytoplasm"/>
    <property type="evidence" value="ECO:0007669"/>
    <property type="project" value="TreeGrafter"/>
</dbReference>
<evidence type="ECO:0000313" key="6">
    <source>
        <dbReference type="EMBL" id="KAK9130760.1"/>
    </source>
</evidence>
<evidence type="ECO:0000256" key="4">
    <source>
        <dbReference type="PROSITE-ProRule" id="PRU00175"/>
    </source>
</evidence>
<evidence type="ECO:0000256" key="2">
    <source>
        <dbReference type="ARBA" id="ARBA00022771"/>
    </source>
</evidence>
<keyword evidence="2 4" id="KW-0863">Zinc-finger</keyword>
<dbReference type="PANTHER" id="PTHR15710">
    <property type="entry name" value="E3 UBIQUITIN-PROTEIN LIGASE PRAJA"/>
    <property type="match status" value="1"/>
</dbReference>
<organism evidence="6 7">
    <name type="scientific">Stephania japonica</name>
    <dbReference type="NCBI Taxonomy" id="461633"/>
    <lineage>
        <taxon>Eukaryota</taxon>
        <taxon>Viridiplantae</taxon>
        <taxon>Streptophyta</taxon>
        <taxon>Embryophyta</taxon>
        <taxon>Tracheophyta</taxon>
        <taxon>Spermatophyta</taxon>
        <taxon>Magnoliopsida</taxon>
        <taxon>Ranunculales</taxon>
        <taxon>Menispermaceae</taxon>
        <taxon>Menispermoideae</taxon>
        <taxon>Cissampelideae</taxon>
        <taxon>Stephania</taxon>
    </lineage>
</organism>